<feature type="non-terminal residue" evidence="2">
    <location>
        <position position="1"/>
    </location>
</feature>
<dbReference type="AlphaFoldDB" id="A0A6J4JVU3"/>
<dbReference type="EMBL" id="CADCTG010000357">
    <property type="protein sequence ID" value="CAA9289006.1"/>
    <property type="molecule type" value="Genomic_DNA"/>
</dbReference>
<gene>
    <name evidence="2" type="ORF">AVDCRST_MAG08-4422</name>
</gene>
<feature type="compositionally biased region" description="Basic and acidic residues" evidence="1">
    <location>
        <begin position="41"/>
        <end position="51"/>
    </location>
</feature>
<feature type="compositionally biased region" description="Basic and acidic residues" evidence="1">
    <location>
        <begin position="325"/>
        <end position="339"/>
    </location>
</feature>
<feature type="compositionally biased region" description="Basic and acidic residues" evidence="1">
    <location>
        <begin position="172"/>
        <end position="200"/>
    </location>
</feature>
<reference evidence="2" key="1">
    <citation type="submission" date="2020-02" db="EMBL/GenBank/DDBJ databases">
        <authorList>
            <person name="Meier V. D."/>
        </authorList>
    </citation>
    <scope>NUCLEOTIDE SEQUENCE</scope>
    <source>
        <strain evidence="2">AVDCRST_MAG08</strain>
    </source>
</reference>
<feature type="region of interest" description="Disordered" evidence="1">
    <location>
        <begin position="29"/>
        <end position="426"/>
    </location>
</feature>
<feature type="compositionally biased region" description="Basic and acidic residues" evidence="1">
    <location>
        <begin position="363"/>
        <end position="373"/>
    </location>
</feature>
<accession>A0A6J4JVU3</accession>
<feature type="compositionally biased region" description="Low complexity" evidence="1">
    <location>
        <begin position="110"/>
        <end position="127"/>
    </location>
</feature>
<proteinExistence type="predicted"/>
<protein>
    <submittedName>
        <fullName evidence="2">Transcription termination factor Rho</fullName>
    </submittedName>
</protein>
<evidence type="ECO:0000256" key="1">
    <source>
        <dbReference type="SAM" id="MobiDB-lite"/>
    </source>
</evidence>
<evidence type="ECO:0000313" key="2">
    <source>
        <dbReference type="EMBL" id="CAA9289006.1"/>
    </source>
</evidence>
<feature type="compositionally biased region" description="Basic residues" evidence="1">
    <location>
        <begin position="311"/>
        <end position="324"/>
    </location>
</feature>
<sequence length="426" mass="46181">APFRTQGQKPRGPALLRRGAADRERLVLAQAGHHVRHPQAARRERAGDLRGRHARNPVRRLRLPPQPPGEFPARAGRHLRLPRPGAPLRPPHRRHRRGPDPRAQRRRALLRAAQGQRDQLRAARGAAPAHQLRQPDPALPEPPAQDGAPGRRAAHRRQGAGQGQHPPHHRPDRTDRHGPARADRGAAAHRQDGDAAEHRQVHLRQPPRGLPHGAAHRRAAGGGDGHGAHGPRRGGGLHLRRAGHPPRAGDGDGAGKGQAPGRAQARRGGAAGQHHAPRPRLQLRGAVLGQGADRRRGRQRAPAAEALLRRGAQHRGRRLAHHHRNGADRHRVAHGRGDLRGVQGHRQLGGDPRPQALRQAHLPGDRHHQERHPQGRAAGGPRDAVQDVGAAPHPEPDGDAGLDGVPVGQAEVQQDQPGLLRRHEHL</sequence>
<organism evidence="2">
    <name type="scientific">uncultured Acetobacteraceae bacterium</name>
    <dbReference type="NCBI Taxonomy" id="169975"/>
    <lineage>
        <taxon>Bacteria</taxon>
        <taxon>Pseudomonadati</taxon>
        <taxon>Pseudomonadota</taxon>
        <taxon>Alphaproteobacteria</taxon>
        <taxon>Acetobacterales</taxon>
        <taxon>Acetobacteraceae</taxon>
        <taxon>environmental samples</taxon>
    </lineage>
</organism>
<feature type="compositionally biased region" description="Low complexity" evidence="1">
    <location>
        <begin position="259"/>
        <end position="274"/>
    </location>
</feature>
<name>A0A6J4JVU3_9PROT</name>
<feature type="compositionally biased region" description="Basic residues" evidence="1">
    <location>
        <begin position="52"/>
        <end position="62"/>
    </location>
</feature>
<feature type="non-terminal residue" evidence="2">
    <location>
        <position position="426"/>
    </location>
</feature>